<reference evidence="6" key="1">
    <citation type="submission" date="2023-03" db="EMBL/GenBank/DDBJ databases">
        <title>Massive genome expansion in bonnet fungi (Mycena s.s.) driven by repeated elements and novel gene families across ecological guilds.</title>
        <authorList>
            <consortium name="Lawrence Berkeley National Laboratory"/>
            <person name="Harder C.B."/>
            <person name="Miyauchi S."/>
            <person name="Viragh M."/>
            <person name="Kuo A."/>
            <person name="Thoen E."/>
            <person name="Andreopoulos B."/>
            <person name="Lu D."/>
            <person name="Skrede I."/>
            <person name="Drula E."/>
            <person name="Henrissat B."/>
            <person name="Morin E."/>
            <person name="Kohler A."/>
            <person name="Barry K."/>
            <person name="LaButti K."/>
            <person name="Morin E."/>
            <person name="Salamov A."/>
            <person name="Lipzen A."/>
            <person name="Mereny Z."/>
            <person name="Hegedus B."/>
            <person name="Baldrian P."/>
            <person name="Stursova M."/>
            <person name="Weitz H."/>
            <person name="Taylor A."/>
            <person name="Grigoriev I.V."/>
            <person name="Nagy L.G."/>
            <person name="Martin F."/>
            <person name="Kauserud H."/>
        </authorList>
    </citation>
    <scope>NUCLEOTIDE SEQUENCE</scope>
    <source>
        <strain evidence="6">CBHHK173m</strain>
    </source>
</reference>
<dbReference type="Pfam" id="PF00106">
    <property type="entry name" value="adh_short"/>
    <property type="match status" value="2"/>
</dbReference>
<feature type="transmembrane region" description="Helical" evidence="5">
    <location>
        <begin position="15"/>
        <end position="36"/>
    </location>
</feature>
<protein>
    <recommendedName>
        <fullName evidence="8">NAD(P)-binding protein</fullName>
    </recommendedName>
</protein>
<dbReference type="PRINTS" id="PR00081">
    <property type="entry name" value="GDHRDH"/>
</dbReference>
<evidence type="ECO:0000256" key="5">
    <source>
        <dbReference type="SAM" id="Phobius"/>
    </source>
</evidence>
<evidence type="ECO:0000256" key="2">
    <source>
        <dbReference type="ARBA" id="ARBA00023002"/>
    </source>
</evidence>
<name>A0AAD6UFG2_9AGAR</name>
<comment type="caution">
    <text evidence="6">The sequence shown here is derived from an EMBL/GenBank/DDBJ whole genome shotgun (WGS) entry which is preliminary data.</text>
</comment>
<dbReference type="PANTHER" id="PTHR43976">
    <property type="entry name" value="SHORT CHAIN DEHYDROGENASE"/>
    <property type="match status" value="1"/>
</dbReference>
<dbReference type="InterPro" id="IPR036291">
    <property type="entry name" value="NAD(P)-bd_dom_sf"/>
</dbReference>
<dbReference type="SUPFAM" id="SSF51735">
    <property type="entry name" value="NAD(P)-binding Rossmann-fold domains"/>
    <property type="match status" value="1"/>
</dbReference>
<keyword evidence="5" id="KW-0812">Transmembrane</keyword>
<accession>A0AAD6UFG2</accession>
<evidence type="ECO:0000313" key="6">
    <source>
        <dbReference type="EMBL" id="KAJ7100672.1"/>
    </source>
</evidence>
<keyword evidence="5" id="KW-0472">Membrane</keyword>
<keyword evidence="5" id="KW-1133">Transmembrane helix</keyword>
<dbReference type="Gene3D" id="3.40.50.720">
    <property type="entry name" value="NAD(P)-binding Rossmann-like Domain"/>
    <property type="match status" value="1"/>
</dbReference>
<dbReference type="EMBL" id="JARJCN010000005">
    <property type="protein sequence ID" value="KAJ7100672.1"/>
    <property type="molecule type" value="Genomic_DNA"/>
</dbReference>
<feature type="compositionally biased region" description="Pro residues" evidence="4">
    <location>
        <begin position="160"/>
        <end position="171"/>
    </location>
</feature>
<dbReference type="InterPro" id="IPR002347">
    <property type="entry name" value="SDR_fam"/>
</dbReference>
<evidence type="ECO:0008006" key="8">
    <source>
        <dbReference type="Google" id="ProtNLM"/>
    </source>
</evidence>
<proteinExistence type="inferred from homology"/>
<keyword evidence="7" id="KW-1185">Reference proteome</keyword>
<evidence type="ECO:0000256" key="3">
    <source>
        <dbReference type="RuleBase" id="RU000363"/>
    </source>
</evidence>
<dbReference type="PANTHER" id="PTHR43976:SF16">
    <property type="entry name" value="SHORT-CHAIN DEHYDROGENASE_REDUCTASE FAMILY PROTEIN"/>
    <property type="match status" value="1"/>
</dbReference>
<organism evidence="6 7">
    <name type="scientific">Mycena belliarum</name>
    <dbReference type="NCBI Taxonomy" id="1033014"/>
    <lineage>
        <taxon>Eukaryota</taxon>
        <taxon>Fungi</taxon>
        <taxon>Dikarya</taxon>
        <taxon>Basidiomycota</taxon>
        <taxon>Agaricomycotina</taxon>
        <taxon>Agaricomycetes</taxon>
        <taxon>Agaricomycetidae</taxon>
        <taxon>Agaricales</taxon>
        <taxon>Marasmiineae</taxon>
        <taxon>Mycenaceae</taxon>
        <taxon>Mycena</taxon>
    </lineage>
</organism>
<dbReference type="AlphaFoldDB" id="A0AAD6UFG2"/>
<sequence length="337" mass="35005">MASNASESTFASTPLVWLITGTSSGLGAALVPAVLARGDRVIATARSLASIAHLADPDRVCVRALDVTAGPTALTAIVAECARVWGRIDVVVNNAGAGLPGLLEEGGSDLLRRQFDVNFFGVMDVISAALPHLRAQRSGTVVIVGSRSAWKPEHPVRRVPLPPPPDRPSLSPPSQGLGAPSAHANLFLADVSPCVPGHYAASKAALHALAGTLAAELAPLNIRVLALAPGAFRTAMYGQAYPAYHTANAIADYDQVRAQSMARFASVSGTERGDPVKAMSALVDVVRGEGVARGKAWPAHGLVLGEDAEQDVRAGCARVVEGVEEWLDVVRGVSFDE</sequence>
<dbReference type="InterPro" id="IPR051911">
    <property type="entry name" value="SDR_oxidoreductase"/>
</dbReference>
<gene>
    <name evidence="6" type="ORF">B0H15DRAFT_458313</name>
</gene>
<feature type="region of interest" description="Disordered" evidence="4">
    <location>
        <begin position="154"/>
        <end position="178"/>
    </location>
</feature>
<evidence type="ECO:0000313" key="7">
    <source>
        <dbReference type="Proteomes" id="UP001222325"/>
    </source>
</evidence>
<evidence type="ECO:0000256" key="4">
    <source>
        <dbReference type="SAM" id="MobiDB-lite"/>
    </source>
</evidence>
<keyword evidence="2" id="KW-0560">Oxidoreductase</keyword>
<dbReference type="PRINTS" id="PR00080">
    <property type="entry name" value="SDRFAMILY"/>
</dbReference>
<dbReference type="Proteomes" id="UP001222325">
    <property type="component" value="Unassembled WGS sequence"/>
</dbReference>
<comment type="similarity">
    <text evidence="1 3">Belongs to the short-chain dehydrogenases/reductases (SDR) family.</text>
</comment>
<dbReference type="GO" id="GO:0016491">
    <property type="term" value="F:oxidoreductase activity"/>
    <property type="evidence" value="ECO:0007669"/>
    <property type="project" value="UniProtKB-KW"/>
</dbReference>
<evidence type="ECO:0000256" key="1">
    <source>
        <dbReference type="ARBA" id="ARBA00006484"/>
    </source>
</evidence>